<gene>
    <name evidence="1" type="ORF">GCM10009741_62090</name>
</gene>
<keyword evidence="2" id="KW-1185">Reference proteome</keyword>
<reference evidence="1 2" key="1">
    <citation type="journal article" date="2019" name="Int. J. Syst. Evol. Microbiol.">
        <title>The Global Catalogue of Microorganisms (GCM) 10K type strain sequencing project: providing services to taxonomists for standard genome sequencing and annotation.</title>
        <authorList>
            <consortium name="The Broad Institute Genomics Platform"/>
            <consortium name="The Broad Institute Genome Sequencing Center for Infectious Disease"/>
            <person name="Wu L."/>
            <person name="Ma J."/>
        </authorList>
    </citation>
    <scope>NUCLEOTIDE SEQUENCE [LARGE SCALE GENOMIC DNA]</scope>
    <source>
        <strain evidence="1 2">JCM 14303</strain>
    </source>
</reference>
<proteinExistence type="predicted"/>
<protein>
    <submittedName>
        <fullName evidence="1">Uncharacterized protein</fullName>
    </submittedName>
</protein>
<name>A0ABN2BY62_9ACTN</name>
<dbReference type="EMBL" id="BAAANC010000003">
    <property type="protein sequence ID" value="GAA1549570.1"/>
    <property type="molecule type" value="Genomic_DNA"/>
</dbReference>
<dbReference type="RefSeq" id="WP_344180541.1">
    <property type="nucleotide sequence ID" value="NZ_BAAANC010000003.1"/>
</dbReference>
<sequence length="62" mass="6702">MFMPTSPVIDAARNQSRSALPDAPVVVETSRRHFVVRHAAARLLAAAAVRIDPAVRPVLLES</sequence>
<evidence type="ECO:0000313" key="2">
    <source>
        <dbReference type="Proteomes" id="UP001500363"/>
    </source>
</evidence>
<organism evidence="1 2">
    <name type="scientific">Kribbella lupini</name>
    <dbReference type="NCBI Taxonomy" id="291602"/>
    <lineage>
        <taxon>Bacteria</taxon>
        <taxon>Bacillati</taxon>
        <taxon>Actinomycetota</taxon>
        <taxon>Actinomycetes</taxon>
        <taxon>Propionibacteriales</taxon>
        <taxon>Kribbellaceae</taxon>
        <taxon>Kribbella</taxon>
    </lineage>
</organism>
<evidence type="ECO:0000313" key="1">
    <source>
        <dbReference type="EMBL" id="GAA1549570.1"/>
    </source>
</evidence>
<comment type="caution">
    <text evidence="1">The sequence shown here is derived from an EMBL/GenBank/DDBJ whole genome shotgun (WGS) entry which is preliminary data.</text>
</comment>
<accession>A0ABN2BY62</accession>
<dbReference type="Proteomes" id="UP001500363">
    <property type="component" value="Unassembled WGS sequence"/>
</dbReference>